<sequence length="176" mass="19353">MEYEIGSNNYAAVGAVDLSRYTLDEVLNFLSDCVCSGEVLLFFRLLDLPLIKRADFDDLGESFLYACTGGNRCHVLALLEKGMDPNYVSRSGETPVSSAAAWGNDSIVSLLFERGAIFRYSSINQNEELRLLLSNCAPETVMEVLSTSGFTSDRVVESSIAELASEIGRKDLVRLM</sequence>
<keyword evidence="3" id="KW-1185">Reference proteome</keyword>
<reference evidence="2 3" key="1">
    <citation type="submission" date="2019-06" db="EMBL/GenBank/DDBJ databases">
        <title>A novel species of marine bacteria.</title>
        <authorList>
            <person name="Wang Y."/>
        </authorList>
    </citation>
    <scope>NUCLEOTIDE SEQUENCE [LARGE SCALE GENOMIC DNA]</scope>
    <source>
        <strain evidence="2 3">MA1-10</strain>
    </source>
</reference>
<dbReference type="OrthoDB" id="278248at2"/>
<dbReference type="Pfam" id="PF12796">
    <property type="entry name" value="Ank_2"/>
    <property type="match status" value="1"/>
</dbReference>
<comment type="caution">
    <text evidence="2">The sequence shown here is derived from an EMBL/GenBank/DDBJ whole genome shotgun (WGS) entry which is preliminary data.</text>
</comment>
<dbReference type="InterPro" id="IPR036770">
    <property type="entry name" value="Ankyrin_rpt-contain_sf"/>
</dbReference>
<dbReference type="AlphaFoldDB" id="A0A545SLC8"/>
<dbReference type="SUPFAM" id="SSF48403">
    <property type="entry name" value="Ankyrin repeat"/>
    <property type="match status" value="1"/>
</dbReference>
<dbReference type="EMBL" id="VICH01000016">
    <property type="protein sequence ID" value="TQV65790.1"/>
    <property type="molecule type" value="Genomic_DNA"/>
</dbReference>
<feature type="repeat" description="ANK" evidence="1">
    <location>
        <begin position="91"/>
        <end position="116"/>
    </location>
</feature>
<evidence type="ECO:0000313" key="2">
    <source>
        <dbReference type="EMBL" id="TQV65790.1"/>
    </source>
</evidence>
<keyword evidence="1" id="KW-0040">ANK repeat</keyword>
<evidence type="ECO:0000313" key="3">
    <source>
        <dbReference type="Proteomes" id="UP000315816"/>
    </source>
</evidence>
<gene>
    <name evidence="2" type="ORF">FIL88_15950</name>
</gene>
<accession>A0A545SLC8</accession>
<evidence type="ECO:0000256" key="1">
    <source>
        <dbReference type="PROSITE-ProRule" id="PRU00023"/>
    </source>
</evidence>
<protein>
    <submittedName>
        <fullName evidence="2">Uncharacterized protein</fullName>
    </submittedName>
</protein>
<proteinExistence type="predicted"/>
<dbReference type="PROSITE" id="PS50088">
    <property type="entry name" value="ANK_REPEAT"/>
    <property type="match status" value="1"/>
</dbReference>
<dbReference type="Proteomes" id="UP000315816">
    <property type="component" value="Unassembled WGS sequence"/>
</dbReference>
<dbReference type="PROSITE" id="PS50297">
    <property type="entry name" value="ANK_REP_REGION"/>
    <property type="match status" value="1"/>
</dbReference>
<name>A0A545SLC8_9RHOB</name>
<dbReference type="RefSeq" id="WP_142854870.1">
    <property type="nucleotide sequence ID" value="NZ_FXWW01000010.1"/>
</dbReference>
<organism evidence="2 3">
    <name type="scientific">Aliiroseovarius halocynthiae</name>
    <dbReference type="NCBI Taxonomy" id="985055"/>
    <lineage>
        <taxon>Bacteria</taxon>
        <taxon>Pseudomonadati</taxon>
        <taxon>Pseudomonadota</taxon>
        <taxon>Alphaproteobacteria</taxon>
        <taxon>Rhodobacterales</taxon>
        <taxon>Paracoccaceae</taxon>
        <taxon>Aliiroseovarius</taxon>
    </lineage>
</organism>
<dbReference type="Gene3D" id="1.25.40.20">
    <property type="entry name" value="Ankyrin repeat-containing domain"/>
    <property type="match status" value="1"/>
</dbReference>
<dbReference type="InterPro" id="IPR002110">
    <property type="entry name" value="Ankyrin_rpt"/>
</dbReference>